<dbReference type="Proteomes" id="UP000315947">
    <property type="component" value="Chromosome"/>
</dbReference>
<protein>
    <recommendedName>
        <fullName evidence="3">DUF2607 family protein</fullName>
    </recommendedName>
</protein>
<gene>
    <name evidence="1" type="ORF">FM037_14400</name>
</gene>
<name>A0ABX5WYM2_9GAMM</name>
<proteinExistence type="predicted"/>
<dbReference type="EMBL" id="CP041614">
    <property type="protein sequence ID" value="QDO84207.1"/>
    <property type="molecule type" value="Genomic_DNA"/>
</dbReference>
<evidence type="ECO:0000313" key="1">
    <source>
        <dbReference type="EMBL" id="QDO84207.1"/>
    </source>
</evidence>
<keyword evidence="2" id="KW-1185">Reference proteome</keyword>
<evidence type="ECO:0008006" key="3">
    <source>
        <dbReference type="Google" id="ProtNLM"/>
    </source>
</evidence>
<accession>A0ABX5WYM2</accession>
<reference evidence="1 2" key="1">
    <citation type="submission" date="2019-07" db="EMBL/GenBank/DDBJ databases">
        <title>Shewanella sp. YLB-06 whole genomic sequence.</title>
        <authorList>
            <person name="Yu L."/>
        </authorList>
    </citation>
    <scope>NUCLEOTIDE SEQUENCE [LARGE SCALE GENOMIC DNA]</scope>
    <source>
        <strain evidence="1 2">YLB-06</strain>
    </source>
</reference>
<evidence type="ECO:0000313" key="2">
    <source>
        <dbReference type="Proteomes" id="UP000315947"/>
    </source>
</evidence>
<sequence>MTNRMSLTLKNSLWLVFGLWLIALQSITLAHSVEHALEHDNTHCVYSNIYHDHSAGPTTVIMPAMCQQQAEIIAPPQYLQPSLPWLRSLNVRAPPF</sequence>
<dbReference type="RefSeq" id="WP_144046570.1">
    <property type="nucleotide sequence ID" value="NZ_CP041614.1"/>
</dbReference>
<organism evidence="1 2">
    <name type="scientific">Shewanella psychropiezotolerans</name>
    <dbReference type="NCBI Taxonomy" id="2593655"/>
    <lineage>
        <taxon>Bacteria</taxon>
        <taxon>Pseudomonadati</taxon>
        <taxon>Pseudomonadota</taxon>
        <taxon>Gammaproteobacteria</taxon>
        <taxon>Alteromonadales</taxon>
        <taxon>Shewanellaceae</taxon>
        <taxon>Shewanella</taxon>
    </lineage>
</organism>